<organism evidence="1 2">
    <name type="scientific">Maridesulfovibrio salexigens (strain ATCC 14822 / DSM 2638 / NCIMB 8403 / VKM B-1763)</name>
    <name type="common">Desulfovibrio salexigens</name>
    <dbReference type="NCBI Taxonomy" id="526222"/>
    <lineage>
        <taxon>Bacteria</taxon>
        <taxon>Pseudomonadati</taxon>
        <taxon>Thermodesulfobacteriota</taxon>
        <taxon>Desulfovibrionia</taxon>
        <taxon>Desulfovibrionales</taxon>
        <taxon>Desulfovibrionaceae</taxon>
        <taxon>Maridesulfovibrio</taxon>
    </lineage>
</organism>
<dbReference type="HOGENOM" id="CLU_831225_0_0_7"/>
<protein>
    <submittedName>
        <fullName evidence="1">Uncharacterized protein</fullName>
    </submittedName>
</protein>
<evidence type="ECO:0000313" key="2">
    <source>
        <dbReference type="Proteomes" id="UP000002601"/>
    </source>
</evidence>
<dbReference type="EMBL" id="CP001649">
    <property type="protein sequence ID" value="ACS78929.1"/>
    <property type="molecule type" value="Genomic_DNA"/>
</dbReference>
<accession>C6BZM2</accession>
<sequence>MTLQWKQYPILENTILGSITHSMQQLELKVPESAPNFKNSKSLFLFSDYSGEHKEANYTTYSFLLADENSVSSFDTDRLSVRAKFLPDNRTFSFKKLNDKYRSNALEDFTRASDRINGILFSFAINKKAFLFKETIPDNNLGKQISNLKPNVVNKMITASHLGAYLVSSLAFPDQNIMWFTDNDSISANDKTTTILTQIFATAINNIVDFNLGNLRCGSAKCDMGNNQIEDLLAIPDFAAGMISEQLAKHQYTQNMFCISSPTMSPKMLKLAWWYSDSSTNLKKFLTVLDTRKAKPTQSLYHFFN</sequence>
<name>C6BZM2_MARSD</name>
<keyword evidence="2" id="KW-1185">Reference proteome</keyword>
<evidence type="ECO:0000313" key="1">
    <source>
        <dbReference type="EMBL" id="ACS78929.1"/>
    </source>
</evidence>
<dbReference type="AlphaFoldDB" id="C6BZM2"/>
<dbReference type="STRING" id="526222.Desal_0863"/>
<dbReference type="eggNOG" id="ENOG503033A">
    <property type="taxonomic scope" value="Bacteria"/>
</dbReference>
<dbReference type="KEGG" id="dsa:Desal_0863"/>
<dbReference type="RefSeq" id="WP_015850748.1">
    <property type="nucleotide sequence ID" value="NC_012881.1"/>
</dbReference>
<reference evidence="1 2" key="1">
    <citation type="submission" date="2009-06" db="EMBL/GenBank/DDBJ databases">
        <title>Complete sequence of Desulfovibrio salexigens DSM 2638.</title>
        <authorList>
            <consortium name="US DOE Joint Genome Institute"/>
            <person name="Lucas S."/>
            <person name="Copeland A."/>
            <person name="Lapidus A."/>
            <person name="Glavina del Rio T."/>
            <person name="Tice H."/>
            <person name="Bruce D."/>
            <person name="Goodwin L."/>
            <person name="Pitluck S."/>
            <person name="Munk A.C."/>
            <person name="Brettin T."/>
            <person name="Detter J.C."/>
            <person name="Han C."/>
            <person name="Tapia R."/>
            <person name="Larimer F."/>
            <person name="Land M."/>
            <person name="Hauser L."/>
            <person name="Kyrpides N."/>
            <person name="Anderson I."/>
            <person name="Wall J.D."/>
            <person name="Arkin A.P."/>
            <person name="Dehal P."/>
            <person name="Chivian D."/>
            <person name="Giles B."/>
            <person name="Hazen T.C."/>
        </authorList>
    </citation>
    <scope>NUCLEOTIDE SEQUENCE [LARGE SCALE GENOMIC DNA]</scope>
    <source>
        <strain evidence="2">ATCC 14822 / DSM 2638 / NCIMB 8403 / VKM B-1763</strain>
    </source>
</reference>
<proteinExistence type="predicted"/>
<dbReference type="OrthoDB" id="7030637at2"/>
<dbReference type="Proteomes" id="UP000002601">
    <property type="component" value="Chromosome"/>
</dbReference>
<gene>
    <name evidence="1" type="ordered locus">Desal_0863</name>
</gene>